<dbReference type="OrthoDB" id="1937908at2759"/>
<dbReference type="EMBL" id="CM018048">
    <property type="protein sequence ID" value="KAA8521845.1"/>
    <property type="molecule type" value="Genomic_DNA"/>
</dbReference>
<dbReference type="PANTHER" id="PTHR33156">
    <property type="entry name" value="OS02G0230000 PROTEIN"/>
    <property type="match status" value="1"/>
</dbReference>
<dbReference type="PANTHER" id="PTHR33156:SF39">
    <property type="entry name" value="PROTEIN NONRESPONDING TO OXYLIPINS 2, MITOCHONDRIAL"/>
    <property type="match status" value="1"/>
</dbReference>
<accession>A0A5J4ZSX5</accession>
<name>A0A5J4ZSX5_9ASTE</name>
<dbReference type="AlphaFoldDB" id="A0A5J4ZSX5"/>
<evidence type="ECO:0000313" key="2">
    <source>
        <dbReference type="Proteomes" id="UP000325577"/>
    </source>
</evidence>
<dbReference type="InterPro" id="IPR043459">
    <property type="entry name" value="NFD6/NOXY2-like"/>
</dbReference>
<reference evidence="1 2" key="1">
    <citation type="submission" date="2019-09" db="EMBL/GenBank/DDBJ databases">
        <title>A chromosome-level genome assembly of the Chinese tupelo Nyssa sinensis.</title>
        <authorList>
            <person name="Yang X."/>
            <person name="Kang M."/>
            <person name="Yang Y."/>
            <person name="Xiong H."/>
            <person name="Wang M."/>
            <person name="Zhang Z."/>
            <person name="Wang Z."/>
            <person name="Wu H."/>
            <person name="Ma T."/>
            <person name="Liu J."/>
            <person name="Xi Z."/>
        </authorList>
    </citation>
    <scope>NUCLEOTIDE SEQUENCE [LARGE SCALE GENOMIC DNA]</scope>
    <source>
        <strain evidence="1">J267</strain>
        <tissue evidence="1">Leaf</tissue>
    </source>
</reference>
<organism evidence="1 2">
    <name type="scientific">Nyssa sinensis</name>
    <dbReference type="NCBI Taxonomy" id="561372"/>
    <lineage>
        <taxon>Eukaryota</taxon>
        <taxon>Viridiplantae</taxon>
        <taxon>Streptophyta</taxon>
        <taxon>Embryophyta</taxon>
        <taxon>Tracheophyta</taxon>
        <taxon>Spermatophyta</taxon>
        <taxon>Magnoliopsida</taxon>
        <taxon>eudicotyledons</taxon>
        <taxon>Gunneridae</taxon>
        <taxon>Pentapetalae</taxon>
        <taxon>asterids</taxon>
        <taxon>Cornales</taxon>
        <taxon>Nyssaceae</taxon>
        <taxon>Nyssa</taxon>
    </lineage>
</organism>
<evidence type="ECO:0000313" key="1">
    <source>
        <dbReference type="EMBL" id="KAA8521845.1"/>
    </source>
</evidence>
<proteinExistence type="predicted"/>
<gene>
    <name evidence="1" type="ORF">F0562_012533</name>
</gene>
<protein>
    <submittedName>
        <fullName evidence="1">Uncharacterized protein</fullName>
    </submittedName>
</protein>
<keyword evidence="2" id="KW-1185">Reference proteome</keyword>
<dbReference type="Proteomes" id="UP000325577">
    <property type="component" value="Linkage Group LG5"/>
</dbReference>
<sequence>MASRYRSISRPTLNLLKSTITRPQTTPSLRTPLSSPALRRSLSQMGSLQSLLPLYSAVSSARLTSCLGIDSKGSRSLSQATSSKPYSVNTTLRTRRHNCGRRSSSLTSPLLRRPIAFAVVVHLRATGDAPILKQTKFKACLLTLH</sequence>